<dbReference type="PANTHER" id="PTHR30294">
    <property type="entry name" value="MEMBRANE COMPONENT OF ABC TRANSPORTER YHHJ-RELATED"/>
    <property type="match status" value="1"/>
</dbReference>
<feature type="domain" description="ABC-2 type transporter transmembrane" evidence="7">
    <location>
        <begin position="33"/>
        <end position="384"/>
    </location>
</feature>
<dbReference type="RefSeq" id="WP_282593193.1">
    <property type="nucleotide sequence ID" value="NZ_JAPAAF010000043.1"/>
</dbReference>
<organism evidence="8 9">
    <name type="scientific">Gaoshiqia sediminis</name>
    <dbReference type="NCBI Taxonomy" id="2986998"/>
    <lineage>
        <taxon>Bacteria</taxon>
        <taxon>Pseudomonadati</taxon>
        <taxon>Bacteroidota</taxon>
        <taxon>Bacteroidia</taxon>
        <taxon>Marinilabiliales</taxon>
        <taxon>Prolixibacteraceae</taxon>
        <taxon>Gaoshiqia</taxon>
    </lineage>
</organism>
<dbReference type="PANTHER" id="PTHR30294:SF46">
    <property type="entry name" value="ABC TRANSPORTER PERMEASE"/>
    <property type="match status" value="1"/>
</dbReference>
<dbReference type="EMBL" id="JAPAAF010000043">
    <property type="protein sequence ID" value="MCW0484601.1"/>
    <property type="molecule type" value="Genomic_DNA"/>
</dbReference>
<proteinExistence type="predicted"/>
<keyword evidence="5 6" id="KW-0472">Membrane</keyword>
<keyword evidence="2" id="KW-1003">Cell membrane</keyword>
<protein>
    <submittedName>
        <fullName evidence="8">ABC transporter permease</fullName>
    </submittedName>
</protein>
<evidence type="ECO:0000256" key="2">
    <source>
        <dbReference type="ARBA" id="ARBA00022475"/>
    </source>
</evidence>
<accession>A0AA41YAC6</accession>
<dbReference type="GO" id="GO:0005886">
    <property type="term" value="C:plasma membrane"/>
    <property type="evidence" value="ECO:0007669"/>
    <property type="project" value="UniProtKB-SubCell"/>
</dbReference>
<name>A0AA41YAC6_9BACT</name>
<feature type="transmembrane region" description="Helical" evidence="6">
    <location>
        <begin position="310"/>
        <end position="330"/>
    </location>
</feature>
<sequence length="408" mass="45078">MKKNTANPNSIELIAIHFTKELKAIFSDSGALLILIGALLIYPLVYSFGYFNETLTDLSVGVVDLDQTTTSRKYTGMLDATQEIQVTYKPLSLKEAEELFLANKINGVILIPKDFQQDVVSGRQANVAVYADGSYLLKYKTMYSAASVVNSYFNGGVAVKHYVAEGKSLHQAKVAASPLSIQSHTLYIPTGAYGSFIMPGMILIIIQQTLLIGIGIMGGTFSESKASPFVLPEQQRYREILPHLLGRVGAYLLISAFNICLAVVLVHHWFHYPDKGYMSDILMLLFPFLLAVIFFGIGLSTFLKHRESAIVFMMFLSPIALFLSGVSWPVNAMPEWLVGLSKILPGTTAIPAYLRLRTMGVDLAHVKSETISLYLQAASYAALTIGYFFLRVYIDRRNQNRAAQQSVG</sequence>
<gene>
    <name evidence="8" type="ORF">N2K84_17820</name>
</gene>
<dbReference type="Proteomes" id="UP001163821">
    <property type="component" value="Unassembled WGS sequence"/>
</dbReference>
<dbReference type="Pfam" id="PF12698">
    <property type="entry name" value="ABC2_membrane_3"/>
    <property type="match status" value="1"/>
</dbReference>
<comment type="caution">
    <text evidence="8">The sequence shown here is derived from an EMBL/GenBank/DDBJ whole genome shotgun (WGS) entry which is preliminary data.</text>
</comment>
<keyword evidence="3 6" id="KW-0812">Transmembrane</keyword>
<feature type="transmembrane region" description="Helical" evidence="6">
    <location>
        <begin position="373"/>
        <end position="394"/>
    </location>
</feature>
<dbReference type="InterPro" id="IPR051449">
    <property type="entry name" value="ABC-2_transporter_component"/>
</dbReference>
<feature type="transmembrane region" description="Helical" evidence="6">
    <location>
        <begin position="196"/>
        <end position="217"/>
    </location>
</feature>
<feature type="transmembrane region" description="Helical" evidence="6">
    <location>
        <begin position="248"/>
        <end position="270"/>
    </location>
</feature>
<dbReference type="InterPro" id="IPR013525">
    <property type="entry name" value="ABC2_TM"/>
</dbReference>
<evidence type="ECO:0000256" key="6">
    <source>
        <dbReference type="SAM" id="Phobius"/>
    </source>
</evidence>
<reference evidence="8" key="1">
    <citation type="submission" date="2022-10" db="EMBL/GenBank/DDBJ databases">
        <title>Gaoshiqiia sediminis gen. nov., sp. nov., isolated from coastal sediment.</title>
        <authorList>
            <person name="Yu W.X."/>
            <person name="Mu D.S."/>
            <person name="Du J.Z."/>
            <person name="Liang Y.Q."/>
        </authorList>
    </citation>
    <scope>NUCLEOTIDE SEQUENCE</scope>
    <source>
        <strain evidence="8">A06</strain>
    </source>
</reference>
<dbReference type="GO" id="GO:0140359">
    <property type="term" value="F:ABC-type transporter activity"/>
    <property type="evidence" value="ECO:0007669"/>
    <property type="project" value="InterPro"/>
</dbReference>
<evidence type="ECO:0000256" key="3">
    <source>
        <dbReference type="ARBA" id="ARBA00022692"/>
    </source>
</evidence>
<evidence type="ECO:0000256" key="1">
    <source>
        <dbReference type="ARBA" id="ARBA00004651"/>
    </source>
</evidence>
<dbReference type="AlphaFoldDB" id="A0AA41YAC6"/>
<feature type="transmembrane region" description="Helical" evidence="6">
    <location>
        <begin position="282"/>
        <end position="303"/>
    </location>
</feature>
<dbReference type="Gene3D" id="3.40.1710.10">
    <property type="entry name" value="abc type-2 transporter like domain"/>
    <property type="match status" value="1"/>
</dbReference>
<keyword evidence="9" id="KW-1185">Reference proteome</keyword>
<feature type="transmembrane region" description="Helical" evidence="6">
    <location>
        <begin position="30"/>
        <end position="51"/>
    </location>
</feature>
<evidence type="ECO:0000313" key="8">
    <source>
        <dbReference type="EMBL" id="MCW0484601.1"/>
    </source>
</evidence>
<evidence type="ECO:0000256" key="4">
    <source>
        <dbReference type="ARBA" id="ARBA00022989"/>
    </source>
</evidence>
<evidence type="ECO:0000313" key="9">
    <source>
        <dbReference type="Proteomes" id="UP001163821"/>
    </source>
</evidence>
<evidence type="ECO:0000259" key="7">
    <source>
        <dbReference type="Pfam" id="PF12698"/>
    </source>
</evidence>
<comment type="subcellular location">
    <subcellularLocation>
        <location evidence="1">Cell membrane</location>
        <topology evidence="1">Multi-pass membrane protein</topology>
    </subcellularLocation>
</comment>
<keyword evidence="4 6" id="KW-1133">Transmembrane helix</keyword>
<evidence type="ECO:0000256" key="5">
    <source>
        <dbReference type="ARBA" id="ARBA00023136"/>
    </source>
</evidence>